<feature type="chain" id="PRO_5043050943" evidence="1">
    <location>
        <begin position="27"/>
        <end position="294"/>
    </location>
</feature>
<organism evidence="2 3">
    <name type="scientific">Acrodontium crateriforme</name>
    <dbReference type="NCBI Taxonomy" id="150365"/>
    <lineage>
        <taxon>Eukaryota</taxon>
        <taxon>Fungi</taxon>
        <taxon>Dikarya</taxon>
        <taxon>Ascomycota</taxon>
        <taxon>Pezizomycotina</taxon>
        <taxon>Dothideomycetes</taxon>
        <taxon>Dothideomycetidae</taxon>
        <taxon>Mycosphaerellales</taxon>
        <taxon>Teratosphaeriaceae</taxon>
        <taxon>Acrodontium</taxon>
    </lineage>
</organism>
<reference evidence="2 3" key="1">
    <citation type="submission" date="2023-11" db="EMBL/GenBank/DDBJ databases">
        <title>An acidophilic fungus is an integral part of prey digestion in a carnivorous sundew plant.</title>
        <authorList>
            <person name="Tsai I.J."/>
        </authorList>
    </citation>
    <scope>NUCLEOTIDE SEQUENCE [LARGE SCALE GENOMIC DNA]</scope>
    <source>
        <strain evidence="2">169a</strain>
    </source>
</reference>
<evidence type="ECO:0000313" key="3">
    <source>
        <dbReference type="Proteomes" id="UP001303373"/>
    </source>
</evidence>
<feature type="signal peptide" evidence="1">
    <location>
        <begin position="1"/>
        <end position="26"/>
    </location>
</feature>
<keyword evidence="3" id="KW-1185">Reference proteome</keyword>
<evidence type="ECO:0000313" key="2">
    <source>
        <dbReference type="EMBL" id="WPH03011.1"/>
    </source>
</evidence>
<evidence type="ECO:0000256" key="1">
    <source>
        <dbReference type="SAM" id="SignalP"/>
    </source>
</evidence>
<accession>A0AAQ3MAN9</accession>
<dbReference type="Proteomes" id="UP001303373">
    <property type="component" value="Chromosome 9"/>
</dbReference>
<dbReference type="EMBL" id="CP138588">
    <property type="protein sequence ID" value="WPH03011.1"/>
    <property type="molecule type" value="Genomic_DNA"/>
</dbReference>
<proteinExistence type="predicted"/>
<gene>
    <name evidence="2" type="ORF">R9X50_00588500</name>
</gene>
<dbReference type="AlphaFoldDB" id="A0AAQ3MAN9"/>
<protein>
    <submittedName>
        <fullName evidence="2">Uncharacterized protein</fullName>
    </submittedName>
</protein>
<sequence length="294" mass="32052">MSVRKLYAAAAVVALSNATLLCKTQSQPNPIAADYPNDPTGTVNGTIAILPIPYSIARSIIPSEYPILTRAISSILPHLPADEYPAFLQLDIDHDVQASGISIPDFLQAKILFPFVDRLGDGYTSMMYGSQGLISADNLVAVVGSSVYGYVVTGGTFDPPCDAYGCVEGSEDCEEKYFNAYSALDILREQPKIGINFTTTDNSPYSLDVFKNITNQPQFSANKLLCDQFIRLFNSSVTMPPYAPQAIRAQVSAVAPFFAQTTSWSDVYGFQLDNAFIEHNLVQCDSLQGYQFTD</sequence>
<name>A0AAQ3MAN9_9PEZI</name>
<keyword evidence="1" id="KW-0732">Signal</keyword>